<keyword evidence="3" id="KW-0238">DNA-binding</keyword>
<keyword evidence="5" id="KW-0539">Nucleus</keyword>
<evidence type="ECO:0000256" key="6">
    <source>
        <dbReference type="SAM" id="MobiDB-lite"/>
    </source>
</evidence>
<dbReference type="SUPFAM" id="SSF46689">
    <property type="entry name" value="Homeodomain-like"/>
    <property type="match status" value="1"/>
</dbReference>
<feature type="domain" description="Myb-like" evidence="7">
    <location>
        <begin position="111"/>
        <end position="156"/>
    </location>
</feature>
<evidence type="ECO:0000256" key="4">
    <source>
        <dbReference type="ARBA" id="ARBA00023163"/>
    </source>
</evidence>
<feature type="domain" description="HTH myb-type" evidence="9">
    <location>
        <begin position="104"/>
        <end position="160"/>
    </location>
</feature>
<feature type="domain" description="SANT" evidence="8">
    <location>
        <begin position="107"/>
        <end position="160"/>
    </location>
</feature>
<keyword evidence="4" id="KW-0804">Transcription</keyword>
<evidence type="ECO:0000256" key="3">
    <source>
        <dbReference type="ARBA" id="ARBA00023125"/>
    </source>
</evidence>
<name>A0AAQ3QM71_9LILI</name>
<dbReference type="InterPro" id="IPR001005">
    <property type="entry name" value="SANT/Myb"/>
</dbReference>
<dbReference type="GO" id="GO:0003677">
    <property type="term" value="F:DNA binding"/>
    <property type="evidence" value="ECO:0007669"/>
    <property type="project" value="UniProtKB-KW"/>
</dbReference>
<dbReference type="GO" id="GO:0006355">
    <property type="term" value="P:regulation of DNA-templated transcription"/>
    <property type="evidence" value="ECO:0007669"/>
    <property type="project" value="UniProtKB-ARBA"/>
</dbReference>
<proteinExistence type="predicted"/>
<dbReference type="InterPro" id="IPR017930">
    <property type="entry name" value="Myb_dom"/>
</dbReference>
<dbReference type="Pfam" id="PF00249">
    <property type="entry name" value="Myb_DNA-binding"/>
    <property type="match status" value="1"/>
</dbReference>
<evidence type="ECO:0000256" key="2">
    <source>
        <dbReference type="ARBA" id="ARBA00023015"/>
    </source>
</evidence>
<dbReference type="InterPro" id="IPR017884">
    <property type="entry name" value="SANT_dom"/>
</dbReference>
<dbReference type="NCBIfam" id="TIGR01557">
    <property type="entry name" value="myb_SHAQKYF"/>
    <property type="match status" value="1"/>
</dbReference>
<dbReference type="PROSITE" id="PS51293">
    <property type="entry name" value="SANT"/>
    <property type="match status" value="1"/>
</dbReference>
<dbReference type="InterPro" id="IPR009057">
    <property type="entry name" value="Homeodomain-like_sf"/>
</dbReference>
<gene>
    <name evidence="10" type="ORF">Cni_G23388</name>
</gene>
<dbReference type="PANTHER" id="PTHR44191:SF62">
    <property type="entry name" value="OS04G0341900 PROTEIN"/>
    <property type="match status" value="1"/>
</dbReference>
<dbReference type="SMART" id="SM00717">
    <property type="entry name" value="SANT"/>
    <property type="match status" value="1"/>
</dbReference>
<dbReference type="AlphaFoldDB" id="A0AAQ3QM71"/>
<reference evidence="10 11" key="1">
    <citation type="submission" date="2023-10" db="EMBL/GenBank/DDBJ databases">
        <title>Chromosome-scale genome assembly provides insights into flower coloration mechanisms of Canna indica.</title>
        <authorList>
            <person name="Li C."/>
        </authorList>
    </citation>
    <scope>NUCLEOTIDE SEQUENCE [LARGE SCALE GENOMIC DNA]</scope>
    <source>
        <tissue evidence="10">Flower</tissue>
    </source>
</reference>
<dbReference type="CDD" id="cd00167">
    <property type="entry name" value="SANT"/>
    <property type="match status" value="1"/>
</dbReference>
<dbReference type="GO" id="GO:0009744">
    <property type="term" value="P:response to sucrose"/>
    <property type="evidence" value="ECO:0007669"/>
    <property type="project" value="UniProtKB-ARBA"/>
</dbReference>
<accession>A0AAQ3QM71</accession>
<dbReference type="Proteomes" id="UP001327560">
    <property type="component" value="Chromosome 7"/>
</dbReference>
<evidence type="ECO:0000313" key="11">
    <source>
        <dbReference type="Proteomes" id="UP001327560"/>
    </source>
</evidence>
<evidence type="ECO:0000259" key="8">
    <source>
        <dbReference type="PROSITE" id="PS51293"/>
    </source>
</evidence>
<dbReference type="FunFam" id="1.10.10.60:FF:000009">
    <property type="entry name" value="transcription factor MYB1R1"/>
    <property type="match status" value="1"/>
</dbReference>
<protein>
    <submittedName>
        <fullName evidence="10">Uncharacterized protein</fullName>
    </submittedName>
</protein>
<evidence type="ECO:0000256" key="5">
    <source>
        <dbReference type="ARBA" id="ARBA00023242"/>
    </source>
</evidence>
<evidence type="ECO:0000259" key="9">
    <source>
        <dbReference type="PROSITE" id="PS51294"/>
    </source>
</evidence>
<evidence type="ECO:0000313" key="10">
    <source>
        <dbReference type="EMBL" id="WOL14608.1"/>
    </source>
</evidence>
<dbReference type="GO" id="GO:0009723">
    <property type="term" value="P:response to ethylene"/>
    <property type="evidence" value="ECO:0007669"/>
    <property type="project" value="TreeGrafter"/>
</dbReference>
<comment type="subcellular location">
    <subcellularLocation>
        <location evidence="1">Nucleus</location>
    </subcellularLocation>
</comment>
<dbReference type="PROSITE" id="PS51294">
    <property type="entry name" value="HTH_MYB"/>
    <property type="match status" value="1"/>
</dbReference>
<dbReference type="GO" id="GO:0005634">
    <property type="term" value="C:nucleus"/>
    <property type="evidence" value="ECO:0007669"/>
    <property type="project" value="UniProtKB-SubCell"/>
</dbReference>
<keyword evidence="2" id="KW-0805">Transcription regulation</keyword>
<organism evidence="10 11">
    <name type="scientific">Canna indica</name>
    <name type="common">Indian-shot</name>
    <dbReference type="NCBI Taxonomy" id="4628"/>
    <lineage>
        <taxon>Eukaryota</taxon>
        <taxon>Viridiplantae</taxon>
        <taxon>Streptophyta</taxon>
        <taxon>Embryophyta</taxon>
        <taxon>Tracheophyta</taxon>
        <taxon>Spermatophyta</taxon>
        <taxon>Magnoliopsida</taxon>
        <taxon>Liliopsida</taxon>
        <taxon>Zingiberales</taxon>
        <taxon>Cannaceae</taxon>
        <taxon>Canna</taxon>
    </lineage>
</organism>
<dbReference type="InterPro" id="IPR006447">
    <property type="entry name" value="Myb_dom_plants"/>
</dbReference>
<dbReference type="PANTHER" id="PTHR44191">
    <property type="entry name" value="TRANSCRIPTION FACTOR KUA1"/>
    <property type="match status" value="1"/>
</dbReference>
<dbReference type="InterPro" id="IPR052245">
    <property type="entry name" value="Plant_Stress_Dev_TF"/>
</dbReference>
<sequence length="273" mass="29750">METKCSHCEQNENNSSTCISPRGMLRLFGVQLEASASPIKKCFSTESFSFVPASSSSSSPSPSSSLVSVDETTEKTSNGYLTDGGLVVRAQERKKASISVFCNAFSILGVPWTEEEHKLFLAGLEELGRGDWRGISRRFVTTRTPTQVASHAQKYFLRQNSPNKKKRRSSLFDLVSSCEIAAQVQNAPVLSFATAGHRNEADTLGLDSSEQELETHLLSSCHGLIHNCSINTISQSYSLMELSCPMDLDLSISTSGPKRNHESSPGFLAFGII</sequence>
<feature type="region of interest" description="Disordered" evidence="6">
    <location>
        <begin position="51"/>
        <end position="72"/>
    </location>
</feature>
<dbReference type="GO" id="GO:0009739">
    <property type="term" value="P:response to gibberellin"/>
    <property type="evidence" value="ECO:0007669"/>
    <property type="project" value="TreeGrafter"/>
</dbReference>
<keyword evidence="11" id="KW-1185">Reference proteome</keyword>
<dbReference type="EMBL" id="CP136896">
    <property type="protein sequence ID" value="WOL14608.1"/>
    <property type="molecule type" value="Genomic_DNA"/>
</dbReference>
<dbReference type="PROSITE" id="PS50090">
    <property type="entry name" value="MYB_LIKE"/>
    <property type="match status" value="1"/>
</dbReference>
<feature type="compositionally biased region" description="Low complexity" evidence="6">
    <location>
        <begin position="51"/>
        <end position="69"/>
    </location>
</feature>
<dbReference type="Gene3D" id="1.10.10.60">
    <property type="entry name" value="Homeodomain-like"/>
    <property type="match status" value="1"/>
</dbReference>
<evidence type="ECO:0000256" key="1">
    <source>
        <dbReference type="ARBA" id="ARBA00004123"/>
    </source>
</evidence>
<evidence type="ECO:0000259" key="7">
    <source>
        <dbReference type="PROSITE" id="PS50090"/>
    </source>
</evidence>